<dbReference type="GO" id="GO:0070507">
    <property type="term" value="P:regulation of microtubule cytoskeleton organization"/>
    <property type="evidence" value="ECO:0007669"/>
    <property type="project" value="TreeGrafter"/>
</dbReference>
<evidence type="ECO:0000256" key="4">
    <source>
        <dbReference type="SAM" id="MobiDB-lite"/>
    </source>
</evidence>
<dbReference type="GO" id="GO:0005829">
    <property type="term" value="C:cytosol"/>
    <property type="evidence" value="ECO:0007669"/>
    <property type="project" value="TreeGrafter"/>
</dbReference>
<dbReference type="GO" id="GO:0034452">
    <property type="term" value="F:dynactin binding"/>
    <property type="evidence" value="ECO:0007669"/>
    <property type="project" value="TreeGrafter"/>
</dbReference>
<evidence type="ECO:0000313" key="6">
    <source>
        <dbReference type="RefSeq" id="XP_020832917.1"/>
    </source>
</evidence>
<dbReference type="Pfam" id="PF09730">
    <property type="entry name" value="BicD"/>
    <property type="match status" value="1"/>
</dbReference>
<dbReference type="PANTHER" id="PTHR31233">
    <property type="entry name" value="BICAUDAL D FAMILY MEMBER"/>
    <property type="match status" value="1"/>
</dbReference>
<evidence type="ECO:0000256" key="3">
    <source>
        <dbReference type="SAM" id="Coils"/>
    </source>
</evidence>
<comment type="similarity">
    <text evidence="1">Belongs to the BicD family.</text>
</comment>
<dbReference type="GO" id="GO:0005794">
    <property type="term" value="C:Golgi apparatus"/>
    <property type="evidence" value="ECO:0007669"/>
    <property type="project" value="TreeGrafter"/>
</dbReference>
<dbReference type="OMA" id="ARQDTFI"/>
<accession>A0A6P5JF63</accession>
<feature type="compositionally biased region" description="Acidic residues" evidence="4">
    <location>
        <begin position="609"/>
        <end position="618"/>
    </location>
</feature>
<evidence type="ECO:0000313" key="5">
    <source>
        <dbReference type="Proteomes" id="UP000515140"/>
    </source>
</evidence>
<protein>
    <submittedName>
        <fullName evidence="6">Protein bicaudal D homolog 2-like isoform X1</fullName>
    </submittedName>
</protein>
<dbReference type="PANTHER" id="PTHR31233:SF10">
    <property type="entry name" value="BICD CARGO ADAPTOR 2"/>
    <property type="match status" value="1"/>
</dbReference>
<evidence type="ECO:0000256" key="1">
    <source>
        <dbReference type="ARBA" id="ARBA00010061"/>
    </source>
</evidence>
<keyword evidence="5" id="KW-1185">Reference proteome</keyword>
<keyword evidence="2 3" id="KW-0175">Coiled coil</keyword>
<proteinExistence type="inferred from homology"/>
<dbReference type="InParanoid" id="A0A6P5JF63"/>
<feature type="coiled-coil region" evidence="3">
    <location>
        <begin position="424"/>
        <end position="518"/>
    </location>
</feature>
<dbReference type="GeneID" id="110201532"/>
<sequence>MKRQGPSLSPMEQERILALLRAEVERLSSELQETTQEKVQAATYGLAVLEENADLKQKYGDLETELESHRLELHQLKEALAECHSNHKRATFDGENREECLLLETASKEAKLMERIEELQNDIKQMRFLVTNTSAENDRLSSIIQELRKECKCIETEKALLKDEIKQYKMKELRQLQDTAELKEENLSLQKQISCLKETQAEYEGLRREVQRRDEEIELRNTRLAEVTRQKEISDHHLEEALETLQSEREQKNELRRVLSGYINTYDSLGTLPTNFDDLNQCNDDGLGIGYNNQVFRNRRENMMSMPQNSNSSRPQPGLVCDLLSELSLSEIQKLNQQLLQVDHEKSSLLSSIKELQTQLDSTKDALSKQQAQNSYLLEQIQALNKRYGSNELGLLFGKDGEKSDGSELHSLEHKCAGSNCSQVAKLKTELQELHQKYEDFEAKYKQDNDAWQEESQNLTEKIRFWAKSGKQKQEIITNLENELQASRKRASEFQSKLSLAQEELQVINEDLANMYRRVCVCNNLLPDRSLLDGYKDGQEAPVHTCKRHANDVVANDGVANDDVASDDMANARMCRSQSNDLFVKVLFSPDTSSVKSGSSNQSVSDSPCESDEEEYEKEPESLSNQISIIGSQVKQLQSALAISLRNKSLEAMSTELKDKNALVDEIMKLKSLLNTQREQIATLRTVLKANKQAAEGALSNMKRKYEDEKLVVSETMNKLRHELKVLKEDAATFSSLRAVFASRCDEYVLQLGEIQQQLAAAEDEKKTLKSLLSLAIQQKRALTQRLESLETQSTLPLNSRAKLISDPKGRPFKSNWR</sequence>
<feature type="coiled-coil region" evidence="3">
    <location>
        <begin position="745"/>
        <end position="793"/>
    </location>
</feature>
<evidence type="ECO:0000256" key="2">
    <source>
        <dbReference type="ARBA" id="ARBA00023054"/>
    </source>
</evidence>
<dbReference type="AlphaFoldDB" id="A0A6P5JF63"/>
<feature type="coiled-coil region" evidence="3">
    <location>
        <begin position="17"/>
        <end position="258"/>
    </location>
</feature>
<dbReference type="InterPro" id="IPR018477">
    <property type="entry name" value="BICD"/>
</dbReference>
<dbReference type="KEGG" id="pcw:110201532"/>
<feature type="compositionally biased region" description="Low complexity" evidence="4">
    <location>
        <begin position="593"/>
        <end position="608"/>
    </location>
</feature>
<gene>
    <name evidence="6" type="primary">LOC110201532</name>
</gene>
<organism evidence="5 6">
    <name type="scientific">Phascolarctos cinereus</name>
    <name type="common">Koala</name>
    <dbReference type="NCBI Taxonomy" id="38626"/>
    <lineage>
        <taxon>Eukaryota</taxon>
        <taxon>Metazoa</taxon>
        <taxon>Chordata</taxon>
        <taxon>Craniata</taxon>
        <taxon>Vertebrata</taxon>
        <taxon>Euteleostomi</taxon>
        <taxon>Mammalia</taxon>
        <taxon>Metatheria</taxon>
        <taxon>Diprotodontia</taxon>
        <taxon>Phascolarctidae</taxon>
        <taxon>Phascolarctos</taxon>
    </lineage>
</organism>
<dbReference type="GO" id="GO:0008093">
    <property type="term" value="F:cytoskeletal anchor activity"/>
    <property type="evidence" value="ECO:0007669"/>
    <property type="project" value="InterPro"/>
</dbReference>
<dbReference type="Gene3D" id="6.10.250.2470">
    <property type="match status" value="1"/>
</dbReference>
<feature type="region of interest" description="Disordered" evidence="4">
    <location>
        <begin position="592"/>
        <end position="623"/>
    </location>
</feature>
<dbReference type="RefSeq" id="XP_020832917.1">
    <property type="nucleotide sequence ID" value="XM_020977258.1"/>
</dbReference>
<feature type="coiled-coil region" evidence="3">
    <location>
        <begin position="353"/>
        <end position="387"/>
    </location>
</feature>
<name>A0A6P5JF63_PHACI</name>
<reference evidence="6" key="1">
    <citation type="submission" date="2025-08" db="UniProtKB">
        <authorList>
            <consortium name="RefSeq"/>
        </authorList>
    </citation>
    <scope>IDENTIFICATION</scope>
    <source>
        <tissue evidence="6">Spleen</tissue>
    </source>
</reference>
<dbReference type="Proteomes" id="UP000515140">
    <property type="component" value="Unplaced"/>
</dbReference>
<dbReference type="GO" id="GO:0072393">
    <property type="term" value="P:microtubule anchoring at microtubule organizing center"/>
    <property type="evidence" value="ECO:0007669"/>
    <property type="project" value="TreeGrafter"/>
</dbReference>
<dbReference type="GO" id="GO:0070840">
    <property type="term" value="F:dynein complex binding"/>
    <property type="evidence" value="ECO:0007669"/>
    <property type="project" value="InterPro"/>
</dbReference>